<dbReference type="PANTHER" id="PTHR43586:SF15">
    <property type="entry name" value="BLR3095 PROTEIN"/>
    <property type="match status" value="1"/>
</dbReference>
<accession>A0A0F9RJ01</accession>
<reference evidence="2" key="1">
    <citation type="journal article" date="2015" name="Nature">
        <title>Complex archaea that bridge the gap between prokaryotes and eukaryotes.</title>
        <authorList>
            <person name="Spang A."/>
            <person name="Saw J.H."/>
            <person name="Jorgensen S.L."/>
            <person name="Zaremba-Niedzwiedzka K."/>
            <person name="Martijn J."/>
            <person name="Lind A.E."/>
            <person name="van Eijk R."/>
            <person name="Schleper C."/>
            <person name="Guy L."/>
            <person name="Ettema T.J."/>
        </authorList>
    </citation>
    <scope>NUCLEOTIDE SEQUENCE</scope>
</reference>
<feature type="domain" description="Aminotransferase class V" evidence="1">
    <location>
        <begin position="61"/>
        <end position="350"/>
    </location>
</feature>
<protein>
    <recommendedName>
        <fullName evidence="1">Aminotransferase class V domain-containing protein</fullName>
    </recommendedName>
</protein>
<name>A0A0F9RJ01_9ZZZZ</name>
<sequence length="379" mass="42673">MEQYSNDFGPFSSIWINTSHQGALPKSAVAALNEAVQWKISPHHLANSSIFNSVPGRLKDVLGSLINAPPEDIILGNSASYGLHLLANGIKWSSGDEILLVEGDFPCDILPWLNLKKQGVKIRAVKPKGMGLQPEEIQENIGNATKLLCTSWVYSYTGHIINLPAISEICRKKGIKLVLNCSQAIGTQPFDITWRWADAITCVGFKWLCGPYGTGFCWIDPELREDLDYNQAYWLAMQTADDLKTSKSWPDIKENLGARKYDVFGTANFFNFVPWTASVAYLLEKGIKRIKAYNDELINHLREGLCPDKYEVLTPKGDSDNSTILVISHKDKSRNEEIFELLKKQNIYISLRRKHLRFAPHLYNTLSEIEETLSVLNSV</sequence>
<proteinExistence type="predicted"/>
<dbReference type="Gene3D" id="3.40.640.10">
    <property type="entry name" value="Type I PLP-dependent aspartate aminotransferase-like (Major domain)"/>
    <property type="match status" value="1"/>
</dbReference>
<comment type="caution">
    <text evidence="2">The sequence shown here is derived from an EMBL/GenBank/DDBJ whole genome shotgun (WGS) entry which is preliminary data.</text>
</comment>
<dbReference type="AlphaFoldDB" id="A0A0F9RJ01"/>
<dbReference type="EMBL" id="LAZR01003542">
    <property type="protein sequence ID" value="KKN17238.1"/>
    <property type="molecule type" value="Genomic_DNA"/>
</dbReference>
<dbReference type="Pfam" id="PF00266">
    <property type="entry name" value="Aminotran_5"/>
    <property type="match status" value="1"/>
</dbReference>
<dbReference type="PANTHER" id="PTHR43586">
    <property type="entry name" value="CYSTEINE DESULFURASE"/>
    <property type="match status" value="1"/>
</dbReference>
<evidence type="ECO:0000259" key="1">
    <source>
        <dbReference type="Pfam" id="PF00266"/>
    </source>
</evidence>
<dbReference type="InterPro" id="IPR015422">
    <property type="entry name" value="PyrdxlP-dep_Trfase_small"/>
</dbReference>
<dbReference type="SUPFAM" id="SSF53383">
    <property type="entry name" value="PLP-dependent transferases"/>
    <property type="match status" value="1"/>
</dbReference>
<dbReference type="Gene3D" id="3.90.1150.10">
    <property type="entry name" value="Aspartate Aminotransferase, domain 1"/>
    <property type="match status" value="1"/>
</dbReference>
<dbReference type="InterPro" id="IPR015421">
    <property type="entry name" value="PyrdxlP-dep_Trfase_major"/>
</dbReference>
<gene>
    <name evidence="2" type="ORF">LCGC14_0967840</name>
</gene>
<dbReference type="InterPro" id="IPR015424">
    <property type="entry name" value="PyrdxlP-dep_Trfase"/>
</dbReference>
<evidence type="ECO:0000313" key="2">
    <source>
        <dbReference type="EMBL" id="KKN17238.1"/>
    </source>
</evidence>
<organism evidence="2">
    <name type="scientific">marine sediment metagenome</name>
    <dbReference type="NCBI Taxonomy" id="412755"/>
    <lineage>
        <taxon>unclassified sequences</taxon>
        <taxon>metagenomes</taxon>
        <taxon>ecological metagenomes</taxon>
    </lineage>
</organism>
<dbReference type="InterPro" id="IPR000192">
    <property type="entry name" value="Aminotrans_V_dom"/>
</dbReference>